<dbReference type="InterPro" id="IPR036188">
    <property type="entry name" value="FAD/NAD-bd_sf"/>
</dbReference>
<dbReference type="PANTHER" id="PTHR43422">
    <property type="entry name" value="THIAMINE THIAZOLE SYNTHASE"/>
    <property type="match status" value="1"/>
</dbReference>
<dbReference type="SUPFAM" id="SSF51905">
    <property type="entry name" value="FAD/NAD(P)-binding domain"/>
    <property type="match status" value="1"/>
</dbReference>
<evidence type="ECO:0000313" key="2">
    <source>
        <dbReference type="EMBL" id="GGP50093.1"/>
    </source>
</evidence>
<protein>
    <submittedName>
        <fullName evidence="2">Hydroxylase</fullName>
    </submittedName>
</protein>
<comment type="caution">
    <text evidence="2">The sequence shown here is derived from an EMBL/GenBank/DDBJ whole genome shotgun (WGS) entry which is preliminary data.</text>
</comment>
<dbReference type="Pfam" id="PF01494">
    <property type="entry name" value="FAD_binding_3"/>
    <property type="match status" value="1"/>
</dbReference>
<dbReference type="Gene3D" id="3.50.50.60">
    <property type="entry name" value="FAD/NAD(P)-binding domain"/>
    <property type="match status" value="1"/>
</dbReference>
<dbReference type="Gene3D" id="3.30.9.100">
    <property type="match status" value="1"/>
</dbReference>
<organism evidence="2 3">
    <name type="scientific">Saccharothrix coeruleofusca</name>
    <dbReference type="NCBI Taxonomy" id="33919"/>
    <lineage>
        <taxon>Bacteria</taxon>
        <taxon>Bacillati</taxon>
        <taxon>Actinomycetota</taxon>
        <taxon>Actinomycetes</taxon>
        <taxon>Pseudonocardiales</taxon>
        <taxon>Pseudonocardiaceae</taxon>
        <taxon>Saccharothrix</taxon>
    </lineage>
</organism>
<keyword evidence="3" id="KW-1185">Reference proteome</keyword>
<name>A0A918AKV8_9PSEU</name>
<dbReference type="PANTHER" id="PTHR43422:SF3">
    <property type="entry name" value="THIAMINE THIAZOLE SYNTHASE"/>
    <property type="match status" value="1"/>
</dbReference>
<dbReference type="InterPro" id="IPR002938">
    <property type="entry name" value="FAD-bd"/>
</dbReference>
<dbReference type="EMBL" id="BMRG01000003">
    <property type="protein sequence ID" value="GGP50093.1"/>
    <property type="molecule type" value="Genomic_DNA"/>
</dbReference>
<dbReference type="GO" id="GO:0071949">
    <property type="term" value="F:FAD binding"/>
    <property type="evidence" value="ECO:0007669"/>
    <property type="project" value="InterPro"/>
</dbReference>
<reference evidence="2" key="1">
    <citation type="journal article" date="2014" name="Int. J. Syst. Evol. Microbiol.">
        <title>Complete genome sequence of Corynebacterium casei LMG S-19264T (=DSM 44701T), isolated from a smear-ripened cheese.</title>
        <authorList>
            <consortium name="US DOE Joint Genome Institute (JGI-PGF)"/>
            <person name="Walter F."/>
            <person name="Albersmeier A."/>
            <person name="Kalinowski J."/>
            <person name="Ruckert C."/>
        </authorList>
    </citation>
    <scope>NUCLEOTIDE SEQUENCE</scope>
    <source>
        <strain evidence="2">JCM 3313</strain>
    </source>
</reference>
<sequence>MGKVGDHAVVLGASIAGLLSARVLADAYRHVTVVERDPLPVGVLDRKGVPQGRHSHALLPRGVAILDELFPGLLAKFAADGVPAVESPAQMWFDVNGQVLGYEGPPEDYPPQDHPGYQPSRPYLESRVRDEVRAMPGVVFRDGCAAIDLVASGNRVAGVRVAAQDGREEVLPADLVVDATGRGGRTPVWLKRLGYDAPDEEQVPVDVTYTSRHLRLPPGALGDLLMVIVSAVPQRPTAMGLLAQEEGRYVLTLGGYAGQRSPTDLEGFLAFAERMAPPHVFAALRQAEWLDDARTHRVPMSRRRYYERLRRFPGGLLVVGDGVCSFNPLFGQGMTMAAIQATILRDSLADGGPDLARRFFTATAKWVDQAWRTGVGADRQILGLPQSRVERVIGAYIQRLQAVSRHDPVLAGQFQRVNGLIDPAATLFKPATVLRVLTGGPRRRS</sequence>
<reference evidence="2" key="2">
    <citation type="submission" date="2020-09" db="EMBL/GenBank/DDBJ databases">
        <authorList>
            <person name="Sun Q."/>
            <person name="Ohkuma M."/>
        </authorList>
    </citation>
    <scope>NUCLEOTIDE SEQUENCE</scope>
    <source>
        <strain evidence="2">JCM 3313</strain>
    </source>
</reference>
<dbReference type="AlphaFoldDB" id="A0A918AKV8"/>
<dbReference type="RefSeq" id="WP_189223161.1">
    <property type="nucleotide sequence ID" value="NZ_BMRG01000003.1"/>
</dbReference>
<gene>
    <name evidence="2" type="ORF">GCM10010185_22850</name>
</gene>
<evidence type="ECO:0000313" key="3">
    <source>
        <dbReference type="Proteomes" id="UP000639606"/>
    </source>
</evidence>
<dbReference type="Proteomes" id="UP000639606">
    <property type="component" value="Unassembled WGS sequence"/>
</dbReference>
<accession>A0A918AKV8</accession>
<evidence type="ECO:0000259" key="1">
    <source>
        <dbReference type="Pfam" id="PF01494"/>
    </source>
</evidence>
<proteinExistence type="predicted"/>
<feature type="domain" description="FAD-binding" evidence="1">
    <location>
        <begin position="9"/>
        <end position="349"/>
    </location>
</feature>